<evidence type="ECO:0000313" key="14">
    <source>
        <dbReference type="Proteomes" id="UP000247233"/>
    </source>
</evidence>
<gene>
    <name evidence="13" type="ORF">BO70DRAFT_403171</name>
</gene>
<name>A0A317X3B1_9EURO</name>
<evidence type="ECO:0000256" key="11">
    <source>
        <dbReference type="RuleBase" id="RU362103"/>
    </source>
</evidence>
<proteinExistence type="inferred from homology"/>
<comment type="catalytic activity">
    <reaction evidence="9 11">
        <text>a 1-acyl-sn-glycero-3-phosphocholine + H2O = sn-glycerol 3-phosphocholine + a fatty acid + H(+)</text>
        <dbReference type="Rhea" id="RHEA:15177"/>
        <dbReference type="ChEBI" id="CHEBI:15377"/>
        <dbReference type="ChEBI" id="CHEBI:15378"/>
        <dbReference type="ChEBI" id="CHEBI:16870"/>
        <dbReference type="ChEBI" id="CHEBI:28868"/>
        <dbReference type="ChEBI" id="CHEBI:58168"/>
        <dbReference type="EC" id="3.1.1.5"/>
    </reaction>
</comment>
<keyword evidence="5 10" id="KW-0378">Hydrolase</keyword>
<evidence type="ECO:0000259" key="12">
    <source>
        <dbReference type="PROSITE" id="PS51210"/>
    </source>
</evidence>
<protein>
    <recommendedName>
        <fullName evidence="3 11">Lysophospholipase</fullName>
        <ecNumber evidence="3 11">3.1.1.5</ecNumber>
    </recommendedName>
</protein>
<dbReference type="GO" id="GO:0004622">
    <property type="term" value="F:phosphatidylcholine lysophospholipase activity"/>
    <property type="evidence" value="ECO:0007669"/>
    <property type="project" value="UniProtKB-EC"/>
</dbReference>
<dbReference type="OrthoDB" id="4084751at2759"/>
<comment type="caution">
    <text evidence="13">The sequence shown here is derived from an EMBL/GenBank/DDBJ whole genome shotgun (WGS) entry which is preliminary data.</text>
</comment>
<evidence type="ECO:0000256" key="1">
    <source>
        <dbReference type="ARBA" id="ARBA00002169"/>
    </source>
</evidence>
<dbReference type="Pfam" id="PF01735">
    <property type="entry name" value="PLA2_B"/>
    <property type="match status" value="1"/>
</dbReference>
<keyword evidence="14" id="KW-1185">Reference proteome</keyword>
<evidence type="ECO:0000256" key="4">
    <source>
        <dbReference type="ARBA" id="ARBA00022729"/>
    </source>
</evidence>
<comment type="function">
    <text evidence="1">Catalyzes the release of fatty acids from lysophospholipids.</text>
</comment>
<dbReference type="PANTHER" id="PTHR10728">
    <property type="entry name" value="CYTOSOLIC PHOSPHOLIPASE A2"/>
    <property type="match status" value="1"/>
</dbReference>
<evidence type="ECO:0000256" key="5">
    <source>
        <dbReference type="ARBA" id="ARBA00022801"/>
    </source>
</evidence>
<evidence type="ECO:0000256" key="2">
    <source>
        <dbReference type="ARBA" id="ARBA00008780"/>
    </source>
</evidence>
<evidence type="ECO:0000256" key="9">
    <source>
        <dbReference type="ARBA" id="ARBA00049531"/>
    </source>
</evidence>
<evidence type="ECO:0000256" key="7">
    <source>
        <dbReference type="ARBA" id="ARBA00023098"/>
    </source>
</evidence>
<dbReference type="PANTHER" id="PTHR10728:SF33">
    <property type="entry name" value="LYSOPHOSPHOLIPASE 1-RELATED"/>
    <property type="match status" value="1"/>
</dbReference>
<accession>A0A317X3B1</accession>
<dbReference type="GO" id="GO:0005829">
    <property type="term" value="C:cytosol"/>
    <property type="evidence" value="ECO:0007669"/>
    <property type="project" value="TreeGrafter"/>
</dbReference>
<feature type="domain" description="PLA2c" evidence="12">
    <location>
        <begin position="34"/>
        <end position="585"/>
    </location>
</feature>
<dbReference type="STRING" id="1448321.A0A317X3B1"/>
<comment type="similarity">
    <text evidence="2 11">Belongs to the lysophospholipase family.</text>
</comment>
<dbReference type="EC" id="3.1.1.5" evidence="3 11"/>
<evidence type="ECO:0000256" key="10">
    <source>
        <dbReference type="PROSITE-ProRule" id="PRU00555"/>
    </source>
</evidence>
<dbReference type="GO" id="GO:0004623">
    <property type="term" value="F:phospholipase A2 activity"/>
    <property type="evidence" value="ECO:0007669"/>
    <property type="project" value="TreeGrafter"/>
</dbReference>
<reference evidence="13 14" key="1">
    <citation type="submission" date="2016-12" db="EMBL/GenBank/DDBJ databases">
        <title>The genomes of Aspergillus section Nigri reveals drivers in fungal speciation.</title>
        <authorList>
            <consortium name="DOE Joint Genome Institute"/>
            <person name="Vesth T.C."/>
            <person name="Nybo J."/>
            <person name="Theobald S."/>
            <person name="Brandl J."/>
            <person name="Frisvad J.C."/>
            <person name="Nielsen K.F."/>
            <person name="Lyhne E.K."/>
            <person name="Kogle M.E."/>
            <person name="Kuo A."/>
            <person name="Riley R."/>
            <person name="Clum A."/>
            <person name="Nolan M."/>
            <person name="Lipzen A."/>
            <person name="Salamov A."/>
            <person name="Henrissat B."/>
            <person name="Wiebenga A."/>
            <person name="De Vries R.P."/>
            <person name="Grigoriev I.V."/>
            <person name="Mortensen U.H."/>
            <person name="Andersen M.R."/>
            <person name="Baker S.E."/>
        </authorList>
    </citation>
    <scope>NUCLEOTIDE SEQUENCE [LARGE SCALE GENOMIC DNA]</scope>
    <source>
        <strain evidence="13 14">CBS 117.55</strain>
    </source>
</reference>
<dbReference type="AlphaFoldDB" id="A0A317X3B1"/>
<dbReference type="EMBL" id="MSFL01000001">
    <property type="protein sequence ID" value="PWY92825.1"/>
    <property type="molecule type" value="Genomic_DNA"/>
</dbReference>
<evidence type="ECO:0000313" key="13">
    <source>
        <dbReference type="EMBL" id="PWY92825.1"/>
    </source>
</evidence>
<dbReference type="InterPro" id="IPR016035">
    <property type="entry name" value="Acyl_Trfase/lysoPLipase"/>
</dbReference>
<feature type="signal peptide" evidence="11">
    <location>
        <begin position="1"/>
        <end position="20"/>
    </location>
</feature>
<dbReference type="RefSeq" id="XP_025404564.1">
    <property type="nucleotide sequence ID" value="XM_025547031.1"/>
</dbReference>
<evidence type="ECO:0000256" key="8">
    <source>
        <dbReference type="ARBA" id="ARBA00023180"/>
    </source>
</evidence>
<keyword evidence="6 10" id="KW-0442">Lipid degradation</keyword>
<organism evidence="13 14">
    <name type="scientific">Aspergillus heteromorphus CBS 117.55</name>
    <dbReference type="NCBI Taxonomy" id="1448321"/>
    <lineage>
        <taxon>Eukaryota</taxon>
        <taxon>Fungi</taxon>
        <taxon>Dikarya</taxon>
        <taxon>Ascomycota</taxon>
        <taxon>Pezizomycotina</taxon>
        <taxon>Eurotiomycetes</taxon>
        <taxon>Eurotiomycetidae</taxon>
        <taxon>Eurotiales</taxon>
        <taxon>Aspergillaceae</taxon>
        <taxon>Aspergillus</taxon>
        <taxon>Aspergillus subgen. Circumdati</taxon>
    </lineage>
</organism>
<dbReference type="GeneID" id="37069268"/>
<sequence>MKLVTVVVPVAVLSLGFVSALPNAPQGYTPTSVTCPASRPTIRSASSLSPNERAWLEVRRQQTIPSMKDFFRHIDMGAFDAVSYLTDHASNISNIPNVGIAVSGGGYRSLTTGGGALKAFDSRTKDANQPGHLGGLLQSATYLSGLSGGGWLVGSIYLNNFTTISDLQTYREGQVWQFQHSIMKGPKLEGLQSWDTVQYYRDLAKAVAGKKAAGFNISLTDYWGRALSYQLVNATQGGPSYTWSSIARTSDFQDGKMPLPLLVADGRNPGETLVGSNSTVYEFNPWEFGSFDPSIYGFAPLEYLGSYFSDGSIPLNQACMRGFDNAGFVMGTSSSLFNQFILQLNGTSLPPTLKTILAEILECLGAHNSDIAIYSPNPFHAYRNATAAYAETPDLNIVDGGEDNQNLPLHPLIQPLRKIDVIFAVDSSASTPNNWPNGSPLIATYERSLNASGIAKRTPFPSIPDKNTFLNLGLNSRPTFFGCNSSNITTGPAPLIVYLPNYPYSTYSNTSTFQMKYAISERDAMITNGYEVVTMGNLSRGPLSEDWPACVGCAVLSRSLERTGTPVPGVCVRCFERFCWDGTRNSSTPAYYDPEPLGGYRVL</sequence>
<evidence type="ECO:0000256" key="3">
    <source>
        <dbReference type="ARBA" id="ARBA00013274"/>
    </source>
</evidence>
<keyword evidence="8" id="KW-0325">Glycoprotein</keyword>
<keyword evidence="4 11" id="KW-0732">Signal</keyword>
<dbReference type="InterPro" id="IPR002642">
    <property type="entry name" value="LysoPLipase_cat_dom"/>
</dbReference>
<evidence type="ECO:0000256" key="6">
    <source>
        <dbReference type="ARBA" id="ARBA00022963"/>
    </source>
</evidence>
<dbReference type="SMART" id="SM00022">
    <property type="entry name" value="PLAc"/>
    <property type="match status" value="1"/>
</dbReference>
<dbReference type="VEuPathDB" id="FungiDB:BO70DRAFT_403171"/>
<keyword evidence="7 10" id="KW-0443">Lipid metabolism</keyword>
<dbReference type="Gene3D" id="3.40.1090.10">
    <property type="entry name" value="Cytosolic phospholipase A2 catalytic domain"/>
    <property type="match status" value="1"/>
</dbReference>
<dbReference type="GO" id="GO:0005783">
    <property type="term" value="C:endoplasmic reticulum"/>
    <property type="evidence" value="ECO:0007669"/>
    <property type="project" value="TreeGrafter"/>
</dbReference>
<dbReference type="SUPFAM" id="SSF52151">
    <property type="entry name" value="FabD/lysophospholipase-like"/>
    <property type="match status" value="1"/>
</dbReference>
<dbReference type="Proteomes" id="UP000247233">
    <property type="component" value="Unassembled WGS sequence"/>
</dbReference>
<dbReference type="PROSITE" id="PS51210">
    <property type="entry name" value="PLA2C"/>
    <property type="match status" value="1"/>
</dbReference>
<feature type="chain" id="PRO_5016193552" description="Lysophospholipase" evidence="11">
    <location>
        <begin position="21"/>
        <end position="603"/>
    </location>
</feature>
<dbReference type="FunFam" id="3.40.1090.10:FF:000010">
    <property type="entry name" value="Lysophospholipase"/>
    <property type="match status" value="1"/>
</dbReference>
<dbReference type="GO" id="GO:0046475">
    <property type="term" value="P:glycerophospholipid catabolic process"/>
    <property type="evidence" value="ECO:0007669"/>
    <property type="project" value="TreeGrafter"/>
</dbReference>